<evidence type="ECO:0000313" key="2">
    <source>
        <dbReference type="EMBL" id="JAA92294.1"/>
    </source>
</evidence>
<reference evidence="2" key="2">
    <citation type="submission" date="2013-05" db="EMBL/GenBank/DDBJ databases">
        <authorList>
            <person name="Carter J.-M."/>
            <person name="Baker S.C."/>
            <person name="Pink R."/>
            <person name="Carter D.R.F."/>
            <person name="Collins A."/>
            <person name="Tomlin J."/>
            <person name="Gibbs M."/>
            <person name="Breuker C.J."/>
        </authorList>
    </citation>
    <scope>NUCLEOTIDE SEQUENCE</scope>
    <source>
        <tissue evidence="2">Ovary</tissue>
    </source>
</reference>
<feature type="chain" id="PRO_5004532004" evidence="1">
    <location>
        <begin position="17"/>
        <end position="68"/>
    </location>
</feature>
<feature type="signal peptide" evidence="1">
    <location>
        <begin position="1"/>
        <end position="16"/>
    </location>
</feature>
<reference evidence="2" key="1">
    <citation type="journal article" date="2013" name="BMC Genomics">
        <title>Unscrambling butterfly oogenesis.</title>
        <authorList>
            <person name="Carter J.M."/>
            <person name="Baker S.C."/>
            <person name="Pink R."/>
            <person name="Carter D.R."/>
            <person name="Collins A."/>
            <person name="Tomlin J."/>
            <person name="Gibbs M."/>
            <person name="Breuker C.J."/>
        </authorList>
    </citation>
    <scope>NUCLEOTIDE SEQUENCE</scope>
    <source>
        <tissue evidence="2">Ovary</tissue>
    </source>
</reference>
<evidence type="ECO:0000256" key="1">
    <source>
        <dbReference type="SAM" id="SignalP"/>
    </source>
</evidence>
<keyword evidence="1" id="KW-0732">Signal</keyword>
<sequence length="68" mass="8039">MTFVPWNNMILIFLNCLTINKQTLWNIYFHKLAASLNGSNSRMIYTMQRVRETDKLSDQRGLDYNHGT</sequence>
<organism evidence="2">
    <name type="scientific">Pararge aegeria</name>
    <name type="common">speckled wood butterfly</name>
    <dbReference type="NCBI Taxonomy" id="116150"/>
    <lineage>
        <taxon>Eukaryota</taxon>
        <taxon>Metazoa</taxon>
        <taxon>Ecdysozoa</taxon>
        <taxon>Arthropoda</taxon>
        <taxon>Hexapoda</taxon>
        <taxon>Insecta</taxon>
        <taxon>Pterygota</taxon>
        <taxon>Neoptera</taxon>
        <taxon>Endopterygota</taxon>
        <taxon>Lepidoptera</taxon>
        <taxon>Glossata</taxon>
        <taxon>Ditrysia</taxon>
        <taxon>Papilionoidea</taxon>
        <taxon>Nymphalidae</taxon>
        <taxon>Satyrinae</taxon>
        <taxon>Satyrini</taxon>
        <taxon>Parargina</taxon>
        <taxon>Pararge</taxon>
    </lineage>
</organism>
<dbReference type="AlphaFoldDB" id="S4PM80"/>
<accession>S4PM80</accession>
<dbReference type="EMBL" id="GAIX01000266">
    <property type="protein sequence ID" value="JAA92294.1"/>
    <property type="molecule type" value="Transcribed_RNA"/>
</dbReference>
<protein>
    <submittedName>
        <fullName evidence="2">Uncharacterized protein</fullName>
    </submittedName>
</protein>
<proteinExistence type="predicted"/>
<name>S4PM80_9NEOP</name>